<name>Q83FX0_TROWT</name>
<keyword evidence="1" id="KW-1133">Transmembrane helix</keyword>
<dbReference type="KEGG" id="twh:TWT_574"/>
<proteinExistence type="predicted"/>
<dbReference type="HOGENOM" id="CLU_036370_1_0_11"/>
<evidence type="ECO:0000256" key="1">
    <source>
        <dbReference type="SAM" id="Phobius"/>
    </source>
</evidence>
<feature type="transmembrane region" description="Helical" evidence="1">
    <location>
        <begin position="376"/>
        <end position="397"/>
    </location>
</feature>
<keyword evidence="1" id="KW-0812">Transmembrane</keyword>
<dbReference type="EMBL" id="AE014184">
    <property type="protein sequence ID" value="AAO44671.1"/>
    <property type="molecule type" value="Genomic_DNA"/>
</dbReference>
<gene>
    <name evidence="2" type="ordered locus">TWT_574</name>
</gene>
<feature type="transmembrane region" description="Helical" evidence="1">
    <location>
        <begin position="154"/>
        <end position="173"/>
    </location>
</feature>
<sequence length="441" mass="50209">MPSCQSHRIVFSRQLSFKTVSSRFSLFTPRCLLRFACIIAQFTKRVFLRFWNGHWVVTILGIYIASRIVTTILVLIVSTNQQPTFAISHNPDYFAFANIWDARWYESIVYFGYPKVLPTNAFGYVGQNAWAFLPGYPIAVKLVMFLFGLGFQKAAVAISLIFGFLTCIVMYLLQRSLFSRDRAMLCVLLFAFNPLSPLFQFGYADTYSLFFVLLALWFLRLREYALLVAVLPGIAFSRPIALAFALGLILLFLMRCVKSRQGKEEFPKKDFISLLIASVVAVILGFAWPVIAGIFSGRLDAYLATELSWRIYMQSDPHFAIFQPWFLAFYFYATYFGMPGWIGILTAAVIILILLFVLFCYIRRLGDEIFSWSAAYIVYILAVFFPQSSVFRIALPLSPALVLLARRKSVVIIFLALSVILQFVWLDVLWVISPGGDPAPP</sequence>
<feature type="transmembrane region" description="Helical" evidence="1">
    <location>
        <begin position="224"/>
        <end position="253"/>
    </location>
</feature>
<keyword evidence="1" id="KW-0472">Membrane</keyword>
<dbReference type="STRING" id="203267.TWT_574"/>
<accession>Q83FX0</accession>
<feature type="transmembrane region" description="Helical" evidence="1">
    <location>
        <begin position="317"/>
        <end position="335"/>
    </location>
</feature>
<reference evidence="2 3" key="1">
    <citation type="journal article" date="2003" name="Genome Res.">
        <title>Tropheryma whipplei twist: a human pathogenic Actinobacteria with a reduced genome.</title>
        <authorList>
            <person name="Raoult D."/>
            <person name="Ogata H."/>
            <person name="Audic S."/>
            <person name="Robert C."/>
            <person name="Suhre K."/>
            <person name="Drancourt M."/>
            <person name="Claverie J.-M."/>
        </authorList>
    </citation>
    <scope>NUCLEOTIDE SEQUENCE [LARGE SCALE GENOMIC DNA]</scope>
    <source>
        <strain evidence="2 3">Twist</strain>
    </source>
</reference>
<dbReference type="AlphaFoldDB" id="Q83FX0"/>
<dbReference type="Proteomes" id="UP000002200">
    <property type="component" value="Chromosome"/>
</dbReference>
<feature type="transmembrane region" description="Helical" evidence="1">
    <location>
        <begin position="342"/>
        <end position="364"/>
    </location>
</feature>
<keyword evidence="3" id="KW-1185">Reference proteome</keyword>
<evidence type="ECO:0000313" key="2">
    <source>
        <dbReference type="EMBL" id="AAO44671.1"/>
    </source>
</evidence>
<feature type="transmembrane region" description="Helical" evidence="1">
    <location>
        <begin position="129"/>
        <end position="148"/>
    </location>
</feature>
<dbReference type="eggNOG" id="COG5542">
    <property type="taxonomic scope" value="Bacteria"/>
</dbReference>
<feature type="transmembrane region" description="Helical" evidence="1">
    <location>
        <begin position="409"/>
        <end position="432"/>
    </location>
</feature>
<feature type="transmembrane region" description="Helical" evidence="1">
    <location>
        <begin position="55"/>
        <end position="77"/>
    </location>
</feature>
<feature type="transmembrane region" description="Helical" evidence="1">
    <location>
        <begin position="274"/>
        <end position="297"/>
    </location>
</feature>
<evidence type="ECO:0000313" key="3">
    <source>
        <dbReference type="Proteomes" id="UP000002200"/>
    </source>
</evidence>
<protein>
    <submittedName>
        <fullName evidence="2">Uncharacterized protein</fullName>
    </submittedName>
</protein>
<organism evidence="2 3">
    <name type="scientific">Tropheryma whipplei (strain Twist)</name>
    <name type="common">Whipple's bacillus</name>
    <dbReference type="NCBI Taxonomy" id="203267"/>
    <lineage>
        <taxon>Bacteria</taxon>
        <taxon>Bacillati</taxon>
        <taxon>Actinomycetota</taxon>
        <taxon>Actinomycetes</taxon>
        <taxon>Micrococcales</taxon>
        <taxon>Tropherymataceae</taxon>
        <taxon>Tropheryma</taxon>
    </lineage>
</organism>